<proteinExistence type="inferred from homology"/>
<dbReference type="InterPro" id="IPR043129">
    <property type="entry name" value="ATPase_NBD"/>
</dbReference>
<dbReference type="AlphaFoldDB" id="A0A1I7SRL9"/>
<dbReference type="SUPFAM" id="SSF53067">
    <property type="entry name" value="Actin-like ATPase domain"/>
    <property type="match status" value="2"/>
</dbReference>
<dbReference type="Proteomes" id="UP000095284">
    <property type="component" value="Unplaced"/>
</dbReference>
<feature type="compositionally biased region" description="Polar residues" evidence="5">
    <location>
        <begin position="60"/>
        <end position="69"/>
    </location>
</feature>
<dbReference type="PANTHER" id="PTHR12862">
    <property type="entry name" value="BADF TYPE ATPASE DOMAIN-CONTAINING PROTEIN"/>
    <property type="match status" value="1"/>
</dbReference>
<evidence type="ECO:0000256" key="2">
    <source>
        <dbReference type="ARBA" id="ARBA00012122"/>
    </source>
</evidence>
<comment type="similarity">
    <text evidence="1">Belongs to the eukaryotic-type N-acetylglucosamine kinase family.</text>
</comment>
<dbReference type="Gene3D" id="3.30.420.40">
    <property type="match status" value="1"/>
</dbReference>
<dbReference type="Pfam" id="PF01869">
    <property type="entry name" value="BcrAD_BadFG"/>
    <property type="match status" value="1"/>
</dbReference>
<dbReference type="PANTHER" id="PTHR12862:SF0">
    <property type="entry name" value="N-ACETYL-D-GLUCOSAMINE KINASE"/>
    <property type="match status" value="1"/>
</dbReference>
<evidence type="ECO:0000256" key="3">
    <source>
        <dbReference type="ARBA" id="ARBA00014974"/>
    </source>
</evidence>
<evidence type="ECO:0000256" key="4">
    <source>
        <dbReference type="ARBA" id="ARBA00031123"/>
    </source>
</evidence>
<protein>
    <recommendedName>
        <fullName evidence="3">N-acetyl-D-glucosamine kinase</fullName>
        <ecNumber evidence="2">2.7.1.59</ecNumber>
    </recommendedName>
    <alternativeName>
        <fullName evidence="4">GlcNAc kinase</fullName>
    </alternativeName>
</protein>
<dbReference type="InterPro" id="IPR002731">
    <property type="entry name" value="ATPase_BadF"/>
</dbReference>
<dbReference type="WBParaSite" id="BXY_1568500.1">
    <property type="protein sequence ID" value="BXY_1568500.1"/>
    <property type="gene ID" value="BXY_1568500"/>
</dbReference>
<dbReference type="GO" id="GO:0045127">
    <property type="term" value="F:N-acetylglucosamine kinase activity"/>
    <property type="evidence" value="ECO:0007669"/>
    <property type="project" value="UniProtKB-EC"/>
</dbReference>
<dbReference type="eggNOG" id="KOG1794">
    <property type="taxonomic scope" value="Eukaryota"/>
</dbReference>
<feature type="domain" description="ATPase BadF/BadG/BcrA/BcrD type" evidence="6">
    <location>
        <begin position="118"/>
        <end position="273"/>
    </location>
</feature>
<organism evidence="7 8">
    <name type="scientific">Bursaphelenchus xylophilus</name>
    <name type="common">Pinewood nematode worm</name>
    <name type="synonym">Aphelenchoides xylophilus</name>
    <dbReference type="NCBI Taxonomy" id="6326"/>
    <lineage>
        <taxon>Eukaryota</taxon>
        <taxon>Metazoa</taxon>
        <taxon>Ecdysozoa</taxon>
        <taxon>Nematoda</taxon>
        <taxon>Chromadorea</taxon>
        <taxon>Rhabditida</taxon>
        <taxon>Tylenchina</taxon>
        <taxon>Tylenchomorpha</taxon>
        <taxon>Aphelenchoidea</taxon>
        <taxon>Aphelenchoididae</taxon>
        <taxon>Bursaphelenchus</taxon>
    </lineage>
</organism>
<evidence type="ECO:0000313" key="7">
    <source>
        <dbReference type="Proteomes" id="UP000095284"/>
    </source>
</evidence>
<accession>A0A1I7SRL9</accession>
<evidence type="ECO:0000259" key="6">
    <source>
        <dbReference type="Pfam" id="PF01869"/>
    </source>
</evidence>
<dbReference type="EC" id="2.7.1.59" evidence="2"/>
<dbReference type="InterPro" id="IPR039758">
    <property type="entry name" value="NAGK-like"/>
</dbReference>
<feature type="region of interest" description="Disordered" evidence="5">
    <location>
        <begin position="49"/>
        <end position="69"/>
    </location>
</feature>
<evidence type="ECO:0000313" key="8">
    <source>
        <dbReference type="WBParaSite" id="BXY_1568500.1"/>
    </source>
</evidence>
<reference evidence="8" key="1">
    <citation type="submission" date="2016-11" db="UniProtKB">
        <authorList>
            <consortium name="WormBaseParasite"/>
        </authorList>
    </citation>
    <scope>IDENTIFICATION</scope>
</reference>
<name>A0A1I7SRL9_BURXY</name>
<evidence type="ECO:0000256" key="1">
    <source>
        <dbReference type="ARBA" id="ARBA00006198"/>
    </source>
</evidence>
<evidence type="ECO:0000256" key="5">
    <source>
        <dbReference type="SAM" id="MobiDB-lite"/>
    </source>
</evidence>
<sequence length="341" mass="37118">MPKKGCRKWLRGLDIQQVGGRSAETCNQRLPRLRSRLLAPALSGSEPGARAGNFGVGSGSRAQSRSQAYQRSENSSWSIEYLLKQYKLEARLIRQVEREHSLQLGVIMAHSDHRFFAGVEGGATISRYYIFNEDGKTVQTNEADGLNCILVGVEGTGDRIANNMRILAKNAKINLPVRAMGMGLAGAESAEFNQKVVNYIKSEHNDIADTIYLTSDSVAAVAANFPLEKGGIVLICGTGSAARLLTPDHKVHCAGGWGHLISDGGSAYWIARRSWDLLKSGFESALRAQSDVKVVKLFEPVHSAAFGAAVLATKQGQIQWNHEIEDVETLNKTLLDVIELS</sequence>